<evidence type="ECO:0000259" key="4">
    <source>
        <dbReference type="PROSITE" id="PS51485"/>
    </source>
</evidence>
<dbReference type="Pfam" id="PF02298">
    <property type="entry name" value="Cu_bind_like"/>
    <property type="match status" value="1"/>
</dbReference>
<evidence type="ECO:0000256" key="2">
    <source>
        <dbReference type="SAM" id="Phobius"/>
    </source>
</evidence>
<dbReference type="CDD" id="cd04216">
    <property type="entry name" value="Phytocyanin"/>
    <property type="match status" value="1"/>
</dbReference>
<sequence>MEVGWAVKAIIVIVISSMLLRCASATTNHSVGGPTGWDLASDLRAWAAATTFYAGDNLGSLSLSLSLSSVCVCVDSLSINGAVFSYGPTHDVLEVNGADFARCRTTNPIKAYNDGETVVLLEEGGTNRYFFCGRSRHCDMGLKLEVEVLLSRPDNANGTTRPHTPPPPPYSSSSQSPEYPYDHPHHLPLSPPAVPIDDNHRHHEYSSTSGSDQGGRVSDPLTKLLIGINAIGLPVHARGRHFFVLRCTCWLHVVASALAVIVIVFF</sequence>
<evidence type="ECO:0000256" key="1">
    <source>
        <dbReference type="SAM" id="MobiDB-lite"/>
    </source>
</evidence>
<feature type="chain" id="PRO_5032715763" description="Phytocyanin domain-containing protein" evidence="3">
    <location>
        <begin position="26"/>
        <end position="266"/>
    </location>
</feature>
<dbReference type="InterPro" id="IPR003245">
    <property type="entry name" value="Phytocyanin_dom"/>
</dbReference>
<dbReference type="GO" id="GO:0005886">
    <property type="term" value="C:plasma membrane"/>
    <property type="evidence" value="ECO:0007669"/>
    <property type="project" value="TreeGrafter"/>
</dbReference>
<comment type="caution">
    <text evidence="5">The sequence shown here is derived from an EMBL/GenBank/DDBJ whole genome shotgun (WGS) entry which is preliminary data.</text>
</comment>
<name>A0A834G4U4_RHOSS</name>
<feature type="transmembrane region" description="Helical" evidence="2">
    <location>
        <begin position="243"/>
        <end position="265"/>
    </location>
</feature>
<accession>A0A834G4U4</accession>
<dbReference type="InterPro" id="IPR008972">
    <property type="entry name" value="Cupredoxin"/>
</dbReference>
<keyword evidence="3" id="KW-0732">Signal</keyword>
<keyword evidence="2" id="KW-0812">Transmembrane</keyword>
<keyword evidence="2" id="KW-0472">Membrane</keyword>
<evidence type="ECO:0000313" key="6">
    <source>
        <dbReference type="Proteomes" id="UP000626092"/>
    </source>
</evidence>
<evidence type="ECO:0000256" key="3">
    <source>
        <dbReference type="SAM" id="SignalP"/>
    </source>
</evidence>
<dbReference type="OrthoDB" id="1903230at2759"/>
<dbReference type="GO" id="GO:0009055">
    <property type="term" value="F:electron transfer activity"/>
    <property type="evidence" value="ECO:0007669"/>
    <property type="project" value="InterPro"/>
</dbReference>
<dbReference type="AlphaFoldDB" id="A0A834G4U4"/>
<dbReference type="Gene3D" id="2.60.40.420">
    <property type="entry name" value="Cupredoxins - blue copper proteins"/>
    <property type="match status" value="1"/>
</dbReference>
<dbReference type="SUPFAM" id="SSF49503">
    <property type="entry name" value="Cupredoxins"/>
    <property type="match status" value="1"/>
</dbReference>
<dbReference type="EMBL" id="WJXA01000012">
    <property type="protein sequence ID" value="KAF7124112.1"/>
    <property type="molecule type" value="Genomic_DNA"/>
</dbReference>
<dbReference type="PANTHER" id="PTHR33021:SF499">
    <property type="entry name" value="OS12G0150500 PROTEIN"/>
    <property type="match status" value="1"/>
</dbReference>
<dbReference type="PROSITE" id="PS51485">
    <property type="entry name" value="PHYTOCYANIN"/>
    <property type="match status" value="1"/>
</dbReference>
<protein>
    <recommendedName>
        <fullName evidence="4">Phytocyanin domain-containing protein</fullName>
    </recommendedName>
</protein>
<feature type="region of interest" description="Disordered" evidence="1">
    <location>
        <begin position="153"/>
        <end position="216"/>
    </location>
</feature>
<reference evidence="5" key="1">
    <citation type="submission" date="2019-11" db="EMBL/GenBank/DDBJ databases">
        <authorList>
            <person name="Liu Y."/>
            <person name="Hou J."/>
            <person name="Li T.-Q."/>
            <person name="Guan C.-H."/>
            <person name="Wu X."/>
            <person name="Wu H.-Z."/>
            <person name="Ling F."/>
            <person name="Zhang R."/>
            <person name="Shi X.-G."/>
            <person name="Ren J.-P."/>
            <person name="Chen E.-F."/>
            <person name="Sun J.-M."/>
        </authorList>
    </citation>
    <scope>NUCLEOTIDE SEQUENCE</scope>
    <source>
        <strain evidence="5">Adult_tree_wgs_1</strain>
        <tissue evidence="5">Leaves</tissue>
    </source>
</reference>
<dbReference type="PANTHER" id="PTHR33021">
    <property type="entry name" value="BLUE COPPER PROTEIN"/>
    <property type="match status" value="1"/>
</dbReference>
<keyword evidence="6" id="KW-1185">Reference proteome</keyword>
<dbReference type="InterPro" id="IPR039391">
    <property type="entry name" value="Phytocyanin-like"/>
</dbReference>
<keyword evidence="2" id="KW-1133">Transmembrane helix</keyword>
<dbReference type="Proteomes" id="UP000626092">
    <property type="component" value="Unassembled WGS sequence"/>
</dbReference>
<proteinExistence type="predicted"/>
<organism evidence="5 6">
    <name type="scientific">Rhododendron simsii</name>
    <name type="common">Sims's rhododendron</name>
    <dbReference type="NCBI Taxonomy" id="118357"/>
    <lineage>
        <taxon>Eukaryota</taxon>
        <taxon>Viridiplantae</taxon>
        <taxon>Streptophyta</taxon>
        <taxon>Embryophyta</taxon>
        <taxon>Tracheophyta</taxon>
        <taxon>Spermatophyta</taxon>
        <taxon>Magnoliopsida</taxon>
        <taxon>eudicotyledons</taxon>
        <taxon>Gunneridae</taxon>
        <taxon>Pentapetalae</taxon>
        <taxon>asterids</taxon>
        <taxon>Ericales</taxon>
        <taxon>Ericaceae</taxon>
        <taxon>Ericoideae</taxon>
        <taxon>Rhodoreae</taxon>
        <taxon>Rhododendron</taxon>
    </lineage>
</organism>
<feature type="signal peptide" evidence="3">
    <location>
        <begin position="1"/>
        <end position="25"/>
    </location>
</feature>
<evidence type="ECO:0000313" key="5">
    <source>
        <dbReference type="EMBL" id="KAF7124112.1"/>
    </source>
</evidence>
<feature type="domain" description="Phytocyanin" evidence="4">
    <location>
        <begin position="27"/>
        <end position="150"/>
    </location>
</feature>
<gene>
    <name evidence="5" type="ORF">RHSIM_Rhsim12G0215200</name>
</gene>